<dbReference type="PROSITE" id="PS50893">
    <property type="entry name" value="ABC_TRANSPORTER_2"/>
    <property type="match status" value="2"/>
</dbReference>
<dbReference type="GeneID" id="63797603"/>
<dbReference type="PROSITE" id="PS00211">
    <property type="entry name" value="ABC_TRANSPORTER_1"/>
    <property type="match status" value="1"/>
</dbReference>
<feature type="domain" description="ABC transporter" evidence="13">
    <location>
        <begin position="1037"/>
        <end position="1268"/>
    </location>
</feature>
<feature type="transmembrane region" description="Helical" evidence="12">
    <location>
        <begin position="759"/>
        <end position="784"/>
    </location>
</feature>
<dbReference type="InterPro" id="IPR050173">
    <property type="entry name" value="ABC_transporter_C-like"/>
</dbReference>
<feature type="transmembrane region" description="Helical" evidence="12">
    <location>
        <begin position="941"/>
        <end position="961"/>
    </location>
</feature>
<feature type="compositionally biased region" description="Low complexity" evidence="11">
    <location>
        <begin position="684"/>
        <end position="695"/>
    </location>
</feature>
<dbReference type="SUPFAM" id="SSF52540">
    <property type="entry name" value="P-loop containing nucleoside triphosphate hydrolases"/>
    <property type="match status" value="2"/>
</dbReference>
<feature type="transmembrane region" description="Helical" evidence="12">
    <location>
        <begin position="306"/>
        <end position="332"/>
    </location>
</feature>
<feature type="transmembrane region" description="Helical" evidence="12">
    <location>
        <begin position="716"/>
        <end position="739"/>
    </location>
</feature>
<reference evidence="15 16" key="1">
    <citation type="journal article" date="2017" name="Biotechnol. Biofuels">
        <title>Differential beta-glucosidase expression as a function of carbon source availability in Talaromyces amestolkiae: a genomic and proteomic approach.</title>
        <authorList>
            <person name="de Eugenio L.I."/>
            <person name="Mendez-Liter J.A."/>
            <person name="Nieto-Dominguez M."/>
            <person name="Alonso L."/>
            <person name="Gil-Munoz J."/>
            <person name="Barriuso J."/>
            <person name="Prieto A."/>
            <person name="Martinez M.J."/>
        </authorList>
    </citation>
    <scope>NUCLEOTIDE SEQUENCE [LARGE SCALE GENOMIC DNA]</scope>
    <source>
        <strain evidence="15 16">CIB</strain>
    </source>
</reference>
<dbReference type="InterPro" id="IPR011527">
    <property type="entry name" value="ABC1_TM_dom"/>
</dbReference>
<dbReference type="GO" id="GO:0016887">
    <property type="term" value="F:ATP hydrolysis activity"/>
    <property type="evidence" value="ECO:0007669"/>
    <property type="project" value="InterPro"/>
</dbReference>
<dbReference type="Gene3D" id="1.20.1560.10">
    <property type="entry name" value="ABC transporter type 1, transmembrane domain"/>
    <property type="match status" value="2"/>
</dbReference>
<dbReference type="Proteomes" id="UP000249363">
    <property type="component" value="Unassembled WGS sequence"/>
</dbReference>
<keyword evidence="8 12" id="KW-1133">Transmembrane helix</keyword>
<dbReference type="CDD" id="cd18580">
    <property type="entry name" value="ABC_6TM_ABCC_D2"/>
    <property type="match status" value="1"/>
</dbReference>
<dbReference type="Pfam" id="PF00664">
    <property type="entry name" value="ABC_membrane"/>
    <property type="match status" value="1"/>
</dbReference>
<evidence type="ECO:0000256" key="6">
    <source>
        <dbReference type="ARBA" id="ARBA00022741"/>
    </source>
</evidence>
<feature type="compositionally biased region" description="Basic and acidic residues" evidence="11">
    <location>
        <begin position="674"/>
        <end position="683"/>
    </location>
</feature>
<dbReference type="FunFam" id="1.20.1560.10:FF:000055">
    <property type="entry name" value="ABC multidrug transporter (Eurofung)"/>
    <property type="match status" value="1"/>
</dbReference>
<dbReference type="AlphaFoldDB" id="A0A364L992"/>
<dbReference type="SMART" id="SM00382">
    <property type="entry name" value="AAA"/>
    <property type="match status" value="2"/>
</dbReference>
<feature type="transmembrane region" description="Helical" evidence="12">
    <location>
        <begin position="344"/>
        <end position="365"/>
    </location>
</feature>
<dbReference type="FunFam" id="3.40.50.300:FF:002145">
    <property type="entry name" value="ABC transporter (MsbA subfamily)"/>
    <property type="match status" value="1"/>
</dbReference>
<dbReference type="GO" id="GO:0005886">
    <property type="term" value="C:plasma membrane"/>
    <property type="evidence" value="ECO:0007669"/>
    <property type="project" value="UniProtKB-SubCell"/>
</dbReference>
<feature type="transmembrane region" description="Helical" evidence="12">
    <location>
        <begin position="128"/>
        <end position="149"/>
    </location>
</feature>
<dbReference type="InterPro" id="IPR027417">
    <property type="entry name" value="P-loop_NTPase"/>
</dbReference>
<feature type="transmembrane region" description="Helical" evidence="12">
    <location>
        <begin position="223"/>
        <end position="242"/>
    </location>
</feature>
<dbReference type="GO" id="GO:0005524">
    <property type="term" value="F:ATP binding"/>
    <property type="evidence" value="ECO:0007669"/>
    <property type="project" value="UniProtKB-KW"/>
</dbReference>
<gene>
    <name evidence="15" type="ORF">BHQ10_008389</name>
</gene>
<accession>A0A364L992</accession>
<dbReference type="InterPro" id="IPR044726">
    <property type="entry name" value="ABCC_6TM_D2"/>
</dbReference>
<keyword evidence="3" id="KW-0813">Transport</keyword>
<keyword evidence="5 12" id="KW-0812">Transmembrane</keyword>
<evidence type="ECO:0000256" key="10">
    <source>
        <dbReference type="ARBA" id="ARBA00023180"/>
    </source>
</evidence>
<keyword evidence="6" id="KW-0547">Nucleotide-binding</keyword>
<keyword evidence="16" id="KW-1185">Reference proteome</keyword>
<dbReference type="RefSeq" id="XP_040736891.1">
    <property type="nucleotide sequence ID" value="XM_040881188.1"/>
</dbReference>
<comment type="caution">
    <text evidence="15">The sequence shown here is derived from an EMBL/GenBank/DDBJ whole genome shotgun (WGS) entry which is preliminary data.</text>
</comment>
<evidence type="ECO:0000256" key="4">
    <source>
        <dbReference type="ARBA" id="ARBA00022475"/>
    </source>
</evidence>
<feature type="region of interest" description="Disordered" evidence="11">
    <location>
        <begin position="666"/>
        <end position="695"/>
    </location>
</feature>
<keyword evidence="7" id="KW-0067">ATP-binding</keyword>
<keyword evidence="10" id="KW-0325">Glycoprotein</keyword>
<dbReference type="OrthoDB" id="6500128at2759"/>
<dbReference type="PANTHER" id="PTHR24223">
    <property type="entry name" value="ATP-BINDING CASSETTE SUB-FAMILY C"/>
    <property type="match status" value="1"/>
</dbReference>
<dbReference type="InterPro" id="IPR017871">
    <property type="entry name" value="ABC_transporter-like_CS"/>
</dbReference>
<feature type="transmembrane region" description="Helical" evidence="12">
    <location>
        <begin position="82"/>
        <end position="108"/>
    </location>
</feature>
<dbReference type="InterPro" id="IPR003439">
    <property type="entry name" value="ABC_transporter-like_ATP-bd"/>
</dbReference>
<evidence type="ECO:0000313" key="15">
    <source>
        <dbReference type="EMBL" id="RAO72377.1"/>
    </source>
</evidence>
<dbReference type="InterPro" id="IPR044746">
    <property type="entry name" value="ABCC_6TM_D1"/>
</dbReference>
<evidence type="ECO:0000256" key="8">
    <source>
        <dbReference type="ARBA" id="ARBA00022989"/>
    </source>
</evidence>
<keyword evidence="4" id="KW-1003">Cell membrane</keyword>
<dbReference type="InterPro" id="IPR036640">
    <property type="entry name" value="ABC1_TM_sf"/>
</dbReference>
<feature type="transmembrane region" description="Helical" evidence="12">
    <location>
        <begin position="832"/>
        <end position="851"/>
    </location>
</feature>
<feature type="domain" description="ABC transmembrane type-1" evidence="14">
    <location>
        <begin position="719"/>
        <end position="995"/>
    </location>
</feature>
<dbReference type="PANTHER" id="PTHR24223:SF404">
    <property type="entry name" value="ABC MULTIDRUG TRANSPORTER (EUROFUNG)-RELATED"/>
    <property type="match status" value="1"/>
</dbReference>
<proteinExistence type="inferred from homology"/>
<dbReference type="STRING" id="1196081.A0A364L992"/>
<dbReference type="PROSITE" id="PS50929">
    <property type="entry name" value="ABC_TM1F"/>
    <property type="match status" value="2"/>
</dbReference>
<evidence type="ECO:0000256" key="11">
    <source>
        <dbReference type="SAM" id="MobiDB-lite"/>
    </source>
</evidence>
<sequence>MAHAIGGLYLTLSSEEVSGFWPRSFFAWILPLFRTGFSTAIGISDIPEVDHDLRGHATNAKLSRAWMESKGSWRILKALFRAYHWSILSAIVPRIALIAFTLCQPFLISTTVTWMGSEVTTETKGYGQSLVGAYVIVYFGMAISTAVYFQQVNRFATMTRAGLVSMIYDKTMMLKAKDLKDAKAITLMGTDMERILNAIKNMHETWASIIQACIAIWLLERQVYVACVVPTLISLFCVYLTGPVSKRMAAAQKAWIERIQKRLAVTSAMLGDMKAVQMLGLKELLFNTINNLRELELKDSVRYRKIMVVVAVLSNAPQYLAPYAMFLTYGIIAAVGKNQTLLAAQAFASLSLVSLVTAPLIKLVFSIPMLRQAIGCLERVEQFYLKEELVTEDTDSAISIDSHGAISHEATEMSALNMEIINGQLLEFKNTSISWSKDSDIVLAGLNFSIPAKKITMVVGPVGSGKSFLLESIIGETTVRQGDITNTVSYAAYCPQTPWLMNSTIRHNVTGGSDFDSKWYEFVISSCALQRDIENFESGDHYKAGSNGSSLSGGQKQRVSLARAVYSRLPVAILDDVFSGLDSRSTNSIMQSLFSPDGYFRTSKTSVILATHNLDLLSYADHIIVLGDGNVADNGSYCDILTRNPELFTTSYSTEKESEDELKLSTKQDFTSQKFEKPGDKNANKGNGKSNNGVGILQRNGTRGVYQYYIHRAGPYICLAAVGVMIIQAFTAEYATVWLQNWSNENEKNPNGHLAMYLGVYTLLNALTLAGLIGSAWLITIVIITNTARGLHTDLLKATLWAPISFLQKSDKGSLINRFSQDINLIDMQLPIYMYNFAEGAAMCIVILVIICVVGKYFAVAIPVIAIILWGVQLYYLRTSRQVRLLDIEAKAPLYSQFMETESGVSVIRLMKWQARFRGQCEEILDYSQKPLYMLYCIQQWLKLVLDLIVMAMAVVIVATATGLKNHISPGAAGVALTLVLLFNTDLTNTIQFWTLTEISIGAVARIKQFAEDTPSESRLDCDPAPPSHEWPLQGAIRFEDVTASYSTDTAPILKRLSLDIKPGEKIAICGQSGSGKTSLILLLLQMIDVQSGKCIVDEINLASLDRGDIRTRLNVVTQEPFFIPGSIRLNLDPHNRASDECIESSIKKIGLWARVEANGGLDMTFVASDWSMGERQLFSLARALTTPSPILVLDEATSSVDWETETTMQKIIDDEFSAKTIVSVVHRLRFINRYDRVAVMKNGELVECDRPQSLLNGSTEFKKLHDAMGINS</sequence>
<dbReference type="EMBL" id="MIKG01000019">
    <property type="protein sequence ID" value="RAO72377.1"/>
    <property type="molecule type" value="Genomic_DNA"/>
</dbReference>
<dbReference type="CDD" id="cd18579">
    <property type="entry name" value="ABC_6TM_ABCC_D1"/>
    <property type="match status" value="1"/>
</dbReference>
<dbReference type="Gene3D" id="3.40.50.300">
    <property type="entry name" value="P-loop containing nucleotide triphosphate hydrolases"/>
    <property type="match status" value="2"/>
</dbReference>
<evidence type="ECO:0000256" key="7">
    <source>
        <dbReference type="ARBA" id="ARBA00022840"/>
    </source>
</evidence>
<protein>
    <recommendedName>
        <fullName evidence="17">ABC transporter domain-containing protein</fullName>
    </recommendedName>
</protein>
<evidence type="ECO:0000259" key="14">
    <source>
        <dbReference type="PROSITE" id="PS50929"/>
    </source>
</evidence>
<dbReference type="InterPro" id="IPR003593">
    <property type="entry name" value="AAA+_ATPase"/>
</dbReference>
<dbReference type="SUPFAM" id="SSF90123">
    <property type="entry name" value="ABC transporter transmembrane region"/>
    <property type="match status" value="2"/>
</dbReference>
<comment type="similarity">
    <text evidence="2">Belongs to the ABC transporter superfamily. ABCC family. Conjugate transporter (TC 3.A.1.208) subfamily.</text>
</comment>
<dbReference type="Pfam" id="PF00005">
    <property type="entry name" value="ABC_tran"/>
    <property type="match status" value="2"/>
</dbReference>
<feature type="domain" description="ABC transmembrane type-1" evidence="14">
    <location>
        <begin position="95"/>
        <end position="372"/>
    </location>
</feature>
<organism evidence="15 16">
    <name type="scientific">Talaromyces amestolkiae</name>
    <dbReference type="NCBI Taxonomy" id="1196081"/>
    <lineage>
        <taxon>Eukaryota</taxon>
        <taxon>Fungi</taxon>
        <taxon>Dikarya</taxon>
        <taxon>Ascomycota</taxon>
        <taxon>Pezizomycotina</taxon>
        <taxon>Eurotiomycetes</taxon>
        <taxon>Eurotiomycetidae</taxon>
        <taxon>Eurotiales</taxon>
        <taxon>Trichocomaceae</taxon>
        <taxon>Talaromyces</taxon>
        <taxon>Talaromyces sect. Talaromyces</taxon>
    </lineage>
</organism>
<name>A0A364L992_TALAM</name>
<keyword evidence="9 12" id="KW-0472">Membrane</keyword>
<comment type="subcellular location">
    <subcellularLocation>
        <location evidence="1">Cell membrane</location>
        <topology evidence="1">Multi-pass membrane protein</topology>
    </subcellularLocation>
</comment>
<evidence type="ECO:0000256" key="9">
    <source>
        <dbReference type="ARBA" id="ARBA00023136"/>
    </source>
</evidence>
<dbReference type="GO" id="GO:0140359">
    <property type="term" value="F:ABC-type transporter activity"/>
    <property type="evidence" value="ECO:0007669"/>
    <property type="project" value="InterPro"/>
</dbReference>
<evidence type="ECO:0000256" key="5">
    <source>
        <dbReference type="ARBA" id="ARBA00022692"/>
    </source>
</evidence>
<evidence type="ECO:0000256" key="3">
    <source>
        <dbReference type="ARBA" id="ARBA00022448"/>
    </source>
</evidence>
<evidence type="ECO:0000313" key="16">
    <source>
        <dbReference type="Proteomes" id="UP000249363"/>
    </source>
</evidence>
<feature type="transmembrane region" description="Helical" evidence="12">
    <location>
        <begin position="857"/>
        <end position="877"/>
    </location>
</feature>
<evidence type="ECO:0000256" key="1">
    <source>
        <dbReference type="ARBA" id="ARBA00004651"/>
    </source>
</evidence>
<evidence type="ECO:0000259" key="13">
    <source>
        <dbReference type="PROSITE" id="PS50893"/>
    </source>
</evidence>
<feature type="domain" description="ABC transporter" evidence="13">
    <location>
        <begin position="426"/>
        <end position="653"/>
    </location>
</feature>
<dbReference type="FunFam" id="1.20.1560.10:FF:000066">
    <property type="entry name" value="ABC multidrug transporter (Eurofung)"/>
    <property type="match status" value="1"/>
</dbReference>
<evidence type="ECO:0000256" key="2">
    <source>
        <dbReference type="ARBA" id="ARBA00009726"/>
    </source>
</evidence>
<evidence type="ECO:0000256" key="12">
    <source>
        <dbReference type="SAM" id="Phobius"/>
    </source>
</evidence>
<evidence type="ECO:0008006" key="17">
    <source>
        <dbReference type="Google" id="ProtNLM"/>
    </source>
</evidence>